<keyword evidence="4" id="KW-0812">Transmembrane</keyword>
<protein>
    <recommendedName>
        <fullName evidence="3">COX assembly mitochondrial protein</fullName>
    </recommendedName>
</protein>
<proteinExistence type="inferred from homology"/>
<name>A0A067TS18_GALM3</name>
<comment type="function">
    <text evidence="3">Required for mitochondrial cytochrome c oxidase (COX) assembly and respiration.</text>
</comment>
<feature type="transmembrane region" description="Helical" evidence="4">
    <location>
        <begin position="56"/>
        <end position="74"/>
    </location>
</feature>
<evidence type="ECO:0000313" key="6">
    <source>
        <dbReference type="Proteomes" id="UP000027222"/>
    </source>
</evidence>
<dbReference type="InterPro" id="IPR013892">
    <property type="entry name" value="Cyt_c_biogenesis_Cmc1-like"/>
</dbReference>
<sequence length="75" mass="8490">MNSLSRREEETLLKTTKVYALRECDAVVKEFAACTSGRTVSVAWQCRDQLKQVQNCMVQLCGFCISIILSLVLIF</sequence>
<accession>A0A067TS18</accession>
<gene>
    <name evidence="5" type="ORF">GALMADRAFT_53056</name>
</gene>
<dbReference type="OrthoDB" id="6224010at2759"/>
<evidence type="ECO:0000256" key="4">
    <source>
        <dbReference type="SAM" id="Phobius"/>
    </source>
</evidence>
<comment type="subcellular location">
    <subcellularLocation>
        <location evidence="3">Mitochondrion inner membrane</location>
    </subcellularLocation>
</comment>
<keyword evidence="2" id="KW-1015">Disulfide bond</keyword>
<organism evidence="5 6">
    <name type="scientific">Galerina marginata (strain CBS 339.88)</name>
    <dbReference type="NCBI Taxonomy" id="685588"/>
    <lineage>
        <taxon>Eukaryota</taxon>
        <taxon>Fungi</taxon>
        <taxon>Dikarya</taxon>
        <taxon>Basidiomycota</taxon>
        <taxon>Agaricomycotina</taxon>
        <taxon>Agaricomycetes</taxon>
        <taxon>Agaricomycetidae</taxon>
        <taxon>Agaricales</taxon>
        <taxon>Agaricineae</taxon>
        <taxon>Strophariaceae</taxon>
        <taxon>Galerina</taxon>
    </lineage>
</organism>
<evidence type="ECO:0000256" key="2">
    <source>
        <dbReference type="ARBA" id="ARBA00023157"/>
    </source>
</evidence>
<evidence type="ECO:0000313" key="5">
    <source>
        <dbReference type="EMBL" id="KDR85117.1"/>
    </source>
</evidence>
<keyword evidence="3" id="KW-0496">Mitochondrion</keyword>
<keyword evidence="6" id="KW-1185">Reference proteome</keyword>
<dbReference type="Proteomes" id="UP000027222">
    <property type="component" value="Unassembled WGS sequence"/>
</dbReference>
<dbReference type="EMBL" id="KL142367">
    <property type="protein sequence ID" value="KDR85117.1"/>
    <property type="molecule type" value="Genomic_DNA"/>
</dbReference>
<keyword evidence="4" id="KW-1133">Transmembrane helix</keyword>
<dbReference type="STRING" id="685588.A0A067TS18"/>
<dbReference type="Pfam" id="PF08583">
    <property type="entry name" value="Cmc1"/>
    <property type="match status" value="1"/>
</dbReference>
<reference evidence="6" key="1">
    <citation type="journal article" date="2014" name="Proc. Natl. Acad. Sci. U.S.A.">
        <title>Extensive sampling of basidiomycete genomes demonstrates inadequacy of the white-rot/brown-rot paradigm for wood decay fungi.</title>
        <authorList>
            <person name="Riley R."/>
            <person name="Salamov A.A."/>
            <person name="Brown D.W."/>
            <person name="Nagy L.G."/>
            <person name="Floudas D."/>
            <person name="Held B.W."/>
            <person name="Levasseur A."/>
            <person name="Lombard V."/>
            <person name="Morin E."/>
            <person name="Otillar R."/>
            <person name="Lindquist E.A."/>
            <person name="Sun H."/>
            <person name="LaButti K.M."/>
            <person name="Schmutz J."/>
            <person name="Jabbour D."/>
            <person name="Luo H."/>
            <person name="Baker S.E."/>
            <person name="Pisabarro A.G."/>
            <person name="Walton J.D."/>
            <person name="Blanchette R.A."/>
            <person name="Henrissat B."/>
            <person name="Martin F."/>
            <person name="Cullen D."/>
            <person name="Hibbett D.S."/>
            <person name="Grigoriev I.V."/>
        </authorList>
    </citation>
    <scope>NUCLEOTIDE SEQUENCE [LARGE SCALE GENOMIC DNA]</scope>
    <source>
        <strain evidence="6">CBS 339.88</strain>
    </source>
</reference>
<comment type="similarity">
    <text evidence="1 3">Belongs to the CMC family.</text>
</comment>
<dbReference type="HOGENOM" id="CLU_142621_2_1_1"/>
<evidence type="ECO:0000256" key="3">
    <source>
        <dbReference type="RuleBase" id="RU364104"/>
    </source>
</evidence>
<keyword evidence="3" id="KW-0143">Chaperone</keyword>
<keyword evidence="3" id="KW-0999">Mitochondrion inner membrane</keyword>
<evidence type="ECO:0000256" key="1">
    <source>
        <dbReference type="ARBA" id="ARBA00007347"/>
    </source>
</evidence>
<dbReference type="GO" id="GO:0005743">
    <property type="term" value="C:mitochondrial inner membrane"/>
    <property type="evidence" value="ECO:0007669"/>
    <property type="project" value="UniProtKB-SubCell"/>
</dbReference>
<keyword evidence="4" id="KW-0472">Membrane</keyword>
<dbReference type="AlphaFoldDB" id="A0A067TS18"/>